<dbReference type="PANTHER" id="PTHR36427:SF3">
    <property type="entry name" value="LARGE RIBOSOMAL SUBUNIT PROTEIN UL1M"/>
    <property type="match status" value="1"/>
</dbReference>
<evidence type="ECO:0000256" key="6">
    <source>
        <dbReference type="ARBA" id="ARBA00022980"/>
    </source>
</evidence>
<dbReference type="Gene3D" id="3.40.50.790">
    <property type="match status" value="1"/>
</dbReference>
<dbReference type="GO" id="GO:0019843">
    <property type="term" value="F:rRNA binding"/>
    <property type="evidence" value="ECO:0007669"/>
    <property type="project" value="UniProtKB-UniRule"/>
</dbReference>
<comment type="function">
    <text evidence="9">Protein L1 is also a translational repressor protein, it controls the translation of the L11 operon by binding to its mRNA.</text>
</comment>
<keyword evidence="7 9" id="KW-0687">Ribonucleoprotein</keyword>
<dbReference type="InterPro" id="IPR002143">
    <property type="entry name" value="Ribosomal_uL1"/>
</dbReference>
<evidence type="ECO:0000256" key="2">
    <source>
        <dbReference type="ARBA" id="ARBA00022491"/>
    </source>
</evidence>
<dbReference type="RefSeq" id="WP_062486107.1">
    <property type="nucleotide sequence ID" value="NZ_KQ960953.1"/>
</dbReference>
<evidence type="ECO:0000256" key="7">
    <source>
        <dbReference type="ARBA" id="ARBA00023274"/>
    </source>
</evidence>
<dbReference type="InterPro" id="IPR023674">
    <property type="entry name" value="Ribosomal_uL1-like"/>
</dbReference>
<dbReference type="EMBL" id="LSDT01000046">
    <property type="protein sequence ID" value="KXB90465.1"/>
    <property type="molecule type" value="Genomic_DNA"/>
</dbReference>
<dbReference type="PROSITE" id="PS01199">
    <property type="entry name" value="RIBOSOMAL_L1"/>
    <property type="match status" value="1"/>
</dbReference>
<dbReference type="AlphaFoldDB" id="A0A134CE16"/>
<dbReference type="InterPro" id="IPR028364">
    <property type="entry name" value="Ribosomal_uL1/biogenesis"/>
</dbReference>
<evidence type="ECO:0000256" key="5">
    <source>
        <dbReference type="ARBA" id="ARBA00022884"/>
    </source>
</evidence>
<dbReference type="SUPFAM" id="SSF56808">
    <property type="entry name" value="Ribosomal protein L1"/>
    <property type="match status" value="1"/>
</dbReference>
<gene>
    <name evidence="9" type="primary">rplA</name>
    <name evidence="11" type="ORF">HMPREF3182_01218</name>
</gene>
<comment type="function">
    <text evidence="9">Binds directly to 23S rRNA. The L1 stalk is quite mobile in the ribosome, and is involved in E site tRNA release.</text>
</comment>
<keyword evidence="6 9" id="KW-0689">Ribosomal protein</keyword>
<evidence type="ECO:0000313" key="12">
    <source>
        <dbReference type="Proteomes" id="UP000070160"/>
    </source>
</evidence>
<protein>
    <recommendedName>
        <fullName evidence="8 9">Large ribosomal subunit protein uL1</fullName>
    </recommendedName>
</protein>
<dbReference type="GO" id="GO:0000049">
    <property type="term" value="F:tRNA binding"/>
    <property type="evidence" value="ECO:0007669"/>
    <property type="project" value="UniProtKB-KW"/>
</dbReference>
<evidence type="ECO:0000256" key="9">
    <source>
        <dbReference type="HAMAP-Rule" id="MF_01318"/>
    </source>
</evidence>
<dbReference type="STRING" id="1588748.HMPREF3182_01218"/>
<dbReference type="CDD" id="cd00403">
    <property type="entry name" value="Ribosomal_L1"/>
    <property type="match status" value="1"/>
</dbReference>
<reference evidence="12" key="1">
    <citation type="submission" date="2016-01" db="EMBL/GenBank/DDBJ databases">
        <authorList>
            <person name="Mitreva M."/>
            <person name="Pepin K.H."/>
            <person name="Mihindukulasuriya K.A."/>
            <person name="Fulton R."/>
            <person name="Fronick C."/>
            <person name="O'Laughlin M."/>
            <person name="Miner T."/>
            <person name="Herter B."/>
            <person name="Rosa B.A."/>
            <person name="Cordes M."/>
            <person name="Tomlinson C."/>
            <person name="Wollam A."/>
            <person name="Palsikar V.B."/>
            <person name="Mardis E.R."/>
            <person name="Wilson R.K."/>
        </authorList>
    </citation>
    <scope>NUCLEOTIDE SEQUENCE [LARGE SCALE GENOMIC DNA]</scope>
    <source>
        <strain evidence="12">KA00182</strain>
    </source>
</reference>
<dbReference type="InterPro" id="IPR005878">
    <property type="entry name" value="Ribosom_uL1_bac-type"/>
</dbReference>
<dbReference type="HAMAP" id="MF_01318_B">
    <property type="entry name" value="Ribosomal_uL1_B"/>
    <property type="match status" value="1"/>
</dbReference>
<evidence type="ECO:0000256" key="8">
    <source>
        <dbReference type="ARBA" id="ARBA00035241"/>
    </source>
</evidence>
<dbReference type="GO" id="GO:0003735">
    <property type="term" value="F:structural constituent of ribosome"/>
    <property type="evidence" value="ECO:0007669"/>
    <property type="project" value="InterPro"/>
</dbReference>
<evidence type="ECO:0000256" key="1">
    <source>
        <dbReference type="ARBA" id="ARBA00010531"/>
    </source>
</evidence>
<proteinExistence type="inferred from homology"/>
<name>A0A134CE16_9FIRM</name>
<dbReference type="Proteomes" id="UP000070160">
    <property type="component" value="Unassembled WGS sequence"/>
</dbReference>
<evidence type="ECO:0000256" key="3">
    <source>
        <dbReference type="ARBA" id="ARBA00022730"/>
    </source>
</evidence>
<dbReference type="Pfam" id="PF00687">
    <property type="entry name" value="Ribosomal_L1"/>
    <property type="match status" value="1"/>
</dbReference>
<organism evidence="11 12">
    <name type="scientific">Megasphaera hutchinsoni</name>
    <dbReference type="NCBI Taxonomy" id="1588748"/>
    <lineage>
        <taxon>Bacteria</taxon>
        <taxon>Bacillati</taxon>
        <taxon>Bacillota</taxon>
        <taxon>Negativicutes</taxon>
        <taxon>Veillonellales</taxon>
        <taxon>Veillonellaceae</taxon>
        <taxon>Megasphaera</taxon>
    </lineage>
</organism>
<keyword evidence="12" id="KW-1185">Reference proteome</keyword>
<evidence type="ECO:0000313" key="11">
    <source>
        <dbReference type="EMBL" id="KXB90465.1"/>
    </source>
</evidence>
<keyword evidence="4 9" id="KW-0810">Translation regulation</keyword>
<keyword evidence="2 9" id="KW-0678">Repressor</keyword>
<dbReference type="PIRSF" id="PIRSF002155">
    <property type="entry name" value="Ribosomal_L1"/>
    <property type="match status" value="1"/>
</dbReference>
<comment type="subunit">
    <text evidence="9">Part of the 50S ribosomal subunit.</text>
</comment>
<dbReference type="GO" id="GO:0006417">
    <property type="term" value="P:regulation of translation"/>
    <property type="evidence" value="ECO:0007669"/>
    <property type="project" value="UniProtKB-KW"/>
</dbReference>
<sequence>MAKVGKKYAEAVKLFERDKQYDPAEAIDIIKKMDTAKFDETVELAVNLNVDPKYADQQVRGALVLPHGVGKTKSVLVFAQGEKEKEAKDAGADFVGGEDLIEKIKGGWLDFDVAIATPNMMGKVGRLGKVLGPKGLMPNPKVGTVTMDVAKAVSESKAGKVEYRTDKAGNIHSPIGKKSFEVNKLVENLTTLVDTLVKVKPAGAKGQYIKSITVSSTMSPGVRINPFSVKGVIKAEEN</sequence>
<dbReference type="PANTHER" id="PTHR36427">
    <property type="entry name" value="54S RIBOSOMAL PROTEIN L1, MITOCHONDRIAL"/>
    <property type="match status" value="1"/>
</dbReference>
<dbReference type="InterPro" id="IPR016095">
    <property type="entry name" value="Ribosomal_uL1_3-a/b-sand"/>
</dbReference>
<keyword evidence="5 9" id="KW-0694">RNA-binding</keyword>
<comment type="caution">
    <text evidence="11">The sequence shown here is derived from an EMBL/GenBank/DDBJ whole genome shotgun (WGS) entry which is preliminary data.</text>
</comment>
<evidence type="ECO:0000256" key="4">
    <source>
        <dbReference type="ARBA" id="ARBA00022845"/>
    </source>
</evidence>
<keyword evidence="9" id="KW-0820">tRNA-binding</keyword>
<dbReference type="Gene3D" id="3.30.190.20">
    <property type="match status" value="1"/>
</dbReference>
<comment type="similarity">
    <text evidence="1 9 10">Belongs to the universal ribosomal protein uL1 family.</text>
</comment>
<dbReference type="GO" id="GO:0015934">
    <property type="term" value="C:large ribosomal subunit"/>
    <property type="evidence" value="ECO:0007669"/>
    <property type="project" value="InterPro"/>
</dbReference>
<dbReference type="FunFam" id="3.40.50.790:FF:000001">
    <property type="entry name" value="50S ribosomal protein L1"/>
    <property type="match status" value="1"/>
</dbReference>
<evidence type="ECO:0000256" key="10">
    <source>
        <dbReference type="RuleBase" id="RU000659"/>
    </source>
</evidence>
<dbReference type="PATRIC" id="fig|1588748.3.peg.1177"/>
<dbReference type="GO" id="GO:0006412">
    <property type="term" value="P:translation"/>
    <property type="evidence" value="ECO:0007669"/>
    <property type="project" value="UniProtKB-UniRule"/>
</dbReference>
<dbReference type="InterPro" id="IPR023673">
    <property type="entry name" value="Ribosomal_uL1_CS"/>
</dbReference>
<keyword evidence="3 9" id="KW-0699">rRNA-binding</keyword>
<accession>A0A134CE16</accession>
<dbReference type="NCBIfam" id="TIGR01169">
    <property type="entry name" value="rplA_bact"/>
    <property type="match status" value="1"/>
</dbReference>